<organism evidence="3 4">
    <name type="scientific">Nannocystis radixulma</name>
    <dbReference type="NCBI Taxonomy" id="2995305"/>
    <lineage>
        <taxon>Bacteria</taxon>
        <taxon>Pseudomonadati</taxon>
        <taxon>Myxococcota</taxon>
        <taxon>Polyangia</taxon>
        <taxon>Nannocystales</taxon>
        <taxon>Nannocystaceae</taxon>
        <taxon>Nannocystis</taxon>
    </lineage>
</organism>
<feature type="compositionally biased region" description="Polar residues" evidence="1">
    <location>
        <begin position="20"/>
        <end position="31"/>
    </location>
</feature>
<feature type="compositionally biased region" description="Low complexity" evidence="1">
    <location>
        <begin position="32"/>
        <end position="53"/>
    </location>
</feature>
<dbReference type="RefSeq" id="WP_271996206.1">
    <property type="nucleotide sequence ID" value="NZ_JAQNDN010000002.1"/>
</dbReference>
<protein>
    <recommendedName>
        <fullName evidence="2">DUF7481 domain-containing protein</fullName>
    </recommendedName>
</protein>
<dbReference type="InterPro" id="IPR055904">
    <property type="entry name" value="DUF7481"/>
</dbReference>
<evidence type="ECO:0000313" key="3">
    <source>
        <dbReference type="EMBL" id="MDC0667808.1"/>
    </source>
</evidence>
<feature type="region of interest" description="Disordered" evidence="1">
    <location>
        <begin position="1"/>
        <end position="67"/>
    </location>
</feature>
<dbReference type="Proteomes" id="UP001217838">
    <property type="component" value="Unassembled WGS sequence"/>
</dbReference>
<accession>A0ABT5B2Y5</accession>
<reference evidence="3 4" key="1">
    <citation type="submission" date="2022-11" db="EMBL/GenBank/DDBJ databases">
        <title>Minimal conservation of predation-associated metabolite biosynthetic gene clusters underscores biosynthetic potential of Myxococcota including descriptions for ten novel species: Archangium lansinium sp. nov., Myxococcus landrumus sp. nov., Nannocystis bai.</title>
        <authorList>
            <person name="Ahearne A."/>
            <person name="Stevens C."/>
            <person name="Dowd S."/>
        </authorList>
    </citation>
    <scope>NUCLEOTIDE SEQUENCE [LARGE SCALE GENOMIC DNA]</scope>
    <source>
        <strain evidence="3 4">NCELM</strain>
    </source>
</reference>
<comment type="caution">
    <text evidence="3">The sequence shown here is derived from an EMBL/GenBank/DDBJ whole genome shotgun (WGS) entry which is preliminary data.</text>
</comment>
<evidence type="ECO:0000313" key="4">
    <source>
        <dbReference type="Proteomes" id="UP001217838"/>
    </source>
</evidence>
<dbReference type="Pfam" id="PF24297">
    <property type="entry name" value="DUF7481"/>
    <property type="match status" value="1"/>
</dbReference>
<name>A0ABT5B2Y5_9BACT</name>
<evidence type="ECO:0000259" key="2">
    <source>
        <dbReference type="Pfam" id="PF24297"/>
    </source>
</evidence>
<gene>
    <name evidence="3" type="ORF">POL58_08670</name>
</gene>
<sequence>MTASFGACIKQDPVPGDTDPSATDTSASMTDGPTTVEPTTDSTSDSPTETGEPGLPDDWDSELEPKPGTRLRPILRVADDGSKYLVAWQDTLLDVRCAFRSGADGVQRCYPEARGELEFGDASCTLPIVRDQNWSQAPSKILEVRNDNDLCNPGTFFRLGEPFTGTVHFGISGECQEIGQDPGYFMVTEVAPAEFVTATITPATGTSRIVPLILDADDGSRAIVGAWDREHAEHVAAGEGAEDLRWFGRYEPISVRLFGDAACSEPIGASACLPADETPGTARRFEWQGCEQKVLDRRRIVAQIDPQQVFRPSGDQCGSLDPQLFQELWSLSDVLTDDDFGLVTVHQIDGTRLGHILHGNPEGEPFLASAEFFDPELDSTCRFRQSGDQLACVPIDAAVLVNSYLDAACTQQIAYAAVDDNCPESPPQPAWAVGSSFDGSVQLLPVLASTPNWGGFRLDANDACIEDFEGPPGGSELVMFTVGEPLPAGAVAATDVVQ</sequence>
<keyword evidence="4" id="KW-1185">Reference proteome</keyword>
<feature type="domain" description="DUF7481" evidence="2">
    <location>
        <begin position="179"/>
        <end position="422"/>
    </location>
</feature>
<proteinExistence type="predicted"/>
<evidence type="ECO:0000256" key="1">
    <source>
        <dbReference type="SAM" id="MobiDB-lite"/>
    </source>
</evidence>
<dbReference type="EMBL" id="JAQNDN010000002">
    <property type="protein sequence ID" value="MDC0667808.1"/>
    <property type="molecule type" value="Genomic_DNA"/>
</dbReference>